<dbReference type="PATRIC" id="fig|36816.3.peg.301"/>
<dbReference type="OrthoDB" id="4241757at2"/>
<dbReference type="Gene3D" id="3.30.920.30">
    <property type="entry name" value="Hypothetical protein"/>
    <property type="match status" value="1"/>
</dbReference>
<evidence type="ECO:0000313" key="2">
    <source>
        <dbReference type="Proteomes" id="UP000037773"/>
    </source>
</evidence>
<dbReference type="SUPFAM" id="SSF54786">
    <property type="entry name" value="YcfA/nrd intein domain"/>
    <property type="match status" value="1"/>
</dbReference>
<name>A0A0M8QVB0_9ACTN</name>
<dbReference type="RefSeq" id="WP_030381387.1">
    <property type="nucleotide sequence ID" value="NZ_LGCN01000001.1"/>
</dbReference>
<dbReference type="AlphaFoldDB" id="A0A0M8QVB0"/>
<protein>
    <recommendedName>
        <fullName evidence="3">Type II toxin-antitoxin system HicA family toxin</fullName>
    </recommendedName>
</protein>
<gene>
    <name evidence="1" type="ORF">ADK41_01395</name>
</gene>
<comment type="caution">
    <text evidence="1">The sequence shown here is derived from an EMBL/GenBank/DDBJ whole genome shotgun (WGS) entry which is preliminary data.</text>
</comment>
<reference evidence="1 2" key="1">
    <citation type="submission" date="2015-07" db="EMBL/GenBank/DDBJ databases">
        <authorList>
            <person name="Noorani M."/>
        </authorList>
    </citation>
    <scope>NUCLEOTIDE SEQUENCE [LARGE SCALE GENOMIC DNA]</scope>
    <source>
        <strain evidence="1 2">NRRL B-24567</strain>
    </source>
</reference>
<proteinExistence type="predicted"/>
<organism evidence="1 2">
    <name type="scientific">Streptomyces caelestis</name>
    <dbReference type="NCBI Taxonomy" id="36816"/>
    <lineage>
        <taxon>Bacteria</taxon>
        <taxon>Bacillati</taxon>
        <taxon>Actinomycetota</taxon>
        <taxon>Actinomycetes</taxon>
        <taxon>Kitasatosporales</taxon>
        <taxon>Streptomycetaceae</taxon>
        <taxon>Streptomyces</taxon>
    </lineage>
</organism>
<dbReference type="InterPro" id="IPR038570">
    <property type="entry name" value="HicA_sf"/>
</dbReference>
<accession>A0A0M8QVB0</accession>
<dbReference type="EMBL" id="LGCN01000001">
    <property type="protein sequence ID" value="KOT46842.1"/>
    <property type="molecule type" value="Genomic_DNA"/>
</dbReference>
<evidence type="ECO:0008006" key="3">
    <source>
        <dbReference type="Google" id="ProtNLM"/>
    </source>
</evidence>
<keyword evidence="2" id="KW-1185">Reference proteome</keyword>
<evidence type="ECO:0000313" key="1">
    <source>
        <dbReference type="EMBL" id="KOT46842.1"/>
    </source>
</evidence>
<dbReference type="Proteomes" id="UP000037773">
    <property type="component" value="Unassembled WGS sequence"/>
</dbReference>
<sequence length="64" mass="7014">MNSKDVRQLIKKLKAQGFEATPTKGGHWLVKKGSVRVTTLPGTPSDPRSLKNCIAALKRHGYTP</sequence>